<comment type="caution">
    <text evidence="6">The sequence shown here is derived from an EMBL/GenBank/DDBJ whole genome shotgun (WGS) entry which is preliminary data.</text>
</comment>
<keyword evidence="1" id="KW-0285">Flavoprotein</keyword>
<dbReference type="PANTHER" id="PTHR23026:SF90">
    <property type="entry name" value="IODOTYROSINE DEIODINASE 1"/>
    <property type="match status" value="1"/>
</dbReference>
<organism evidence="6 7">
    <name type="scientific">Methanoculleus frigidifontis</name>
    <dbReference type="NCBI Taxonomy" id="2584085"/>
    <lineage>
        <taxon>Archaea</taxon>
        <taxon>Methanobacteriati</taxon>
        <taxon>Methanobacteriota</taxon>
        <taxon>Stenosarchaea group</taxon>
        <taxon>Methanomicrobia</taxon>
        <taxon>Methanomicrobiales</taxon>
        <taxon>Methanomicrobiaceae</taxon>
        <taxon>Methanoculleus</taxon>
    </lineage>
</organism>
<keyword evidence="2" id="KW-0288">FMN</keyword>
<dbReference type="EMBL" id="VCYH01000003">
    <property type="protein sequence ID" value="MDN7024273.1"/>
    <property type="molecule type" value="Genomic_DNA"/>
</dbReference>
<evidence type="ECO:0000256" key="3">
    <source>
        <dbReference type="ARBA" id="ARBA00023002"/>
    </source>
</evidence>
<sequence>MQQQVTRTAGEGDAEAVIGAINGRRSIREYEKRDLAEETVRRLIDAGVQAPTGLGFQPWRFVVVRDRDLMREVSEYCKKTLTAELAGVDDESTQRFLSLLKQEGFNIFYNAPVLVLVFGAADDPMSSLDCTLCAENMMLAAWSLGVGSCWIGSASVVARNSDLMERLQAPEGYNLVAPLIFGYPAAMPEKPERRDPVITRVG</sequence>
<dbReference type="Proteomes" id="UP001168338">
    <property type="component" value="Unassembled WGS sequence"/>
</dbReference>
<evidence type="ECO:0000313" key="6">
    <source>
        <dbReference type="EMBL" id="MDN7024273.1"/>
    </source>
</evidence>
<evidence type="ECO:0000259" key="5">
    <source>
        <dbReference type="Pfam" id="PF00881"/>
    </source>
</evidence>
<name>A0ABT8M8M5_9EURY</name>
<feature type="transmembrane region" description="Helical" evidence="4">
    <location>
        <begin position="141"/>
        <end position="158"/>
    </location>
</feature>
<dbReference type="PANTHER" id="PTHR23026">
    <property type="entry name" value="NADPH NITROREDUCTASE"/>
    <property type="match status" value="1"/>
</dbReference>
<dbReference type="InterPro" id="IPR000415">
    <property type="entry name" value="Nitroreductase-like"/>
</dbReference>
<dbReference type="Gene3D" id="3.40.109.10">
    <property type="entry name" value="NADH Oxidase"/>
    <property type="match status" value="1"/>
</dbReference>
<accession>A0ABT8M8M5</accession>
<keyword evidence="7" id="KW-1185">Reference proteome</keyword>
<gene>
    <name evidence="6" type="ORF">FGU65_05100</name>
</gene>
<dbReference type="InterPro" id="IPR029479">
    <property type="entry name" value="Nitroreductase"/>
</dbReference>
<evidence type="ECO:0000313" key="7">
    <source>
        <dbReference type="Proteomes" id="UP001168338"/>
    </source>
</evidence>
<keyword evidence="4" id="KW-0812">Transmembrane</keyword>
<keyword evidence="4" id="KW-1133">Transmembrane helix</keyword>
<feature type="domain" description="Nitroreductase" evidence="5">
    <location>
        <begin position="21"/>
        <end position="183"/>
    </location>
</feature>
<evidence type="ECO:0000256" key="4">
    <source>
        <dbReference type="SAM" id="Phobius"/>
    </source>
</evidence>
<proteinExistence type="predicted"/>
<keyword evidence="3" id="KW-0560">Oxidoreductase</keyword>
<feature type="transmembrane region" description="Helical" evidence="4">
    <location>
        <begin position="104"/>
        <end position="121"/>
    </location>
</feature>
<reference evidence="6" key="1">
    <citation type="submission" date="2019-05" db="EMBL/GenBank/DDBJ databases">
        <title>Methanoculleus sp. FWC-SCC1, a methanogenic archaeon isolated from deep marine cold seep.</title>
        <authorList>
            <person name="Chen Y.-W."/>
            <person name="Chen S.-C."/>
            <person name="Teng N.-H."/>
            <person name="Lai M.-C."/>
        </authorList>
    </citation>
    <scope>NUCLEOTIDE SEQUENCE</scope>
    <source>
        <strain evidence="6">FWC-SCC1</strain>
    </source>
</reference>
<keyword evidence="4" id="KW-0472">Membrane</keyword>
<dbReference type="Pfam" id="PF00881">
    <property type="entry name" value="Nitroreductase"/>
    <property type="match status" value="1"/>
</dbReference>
<evidence type="ECO:0000256" key="2">
    <source>
        <dbReference type="ARBA" id="ARBA00022643"/>
    </source>
</evidence>
<protein>
    <submittedName>
        <fullName evidence="6">Nitroreductase family protein</fullName>
    </submittedName>
</protein>
<dbReference type="CDD" id="cd02136">
    <property type="entry name" value="PnbA_NfnB-like"/>
    <property type="match status" value="1"/>
</dbReference>
<dbReference type="InterPro" id="IPR050627">
    <property type="entry name" value="Nitroreductase/BluB"/>
</dbReference>
<evidence type="ECO:0000256" key="1">
    <source>
        <dbReference type="ARBA" id="ARBA00022630"/>
    </source>
</evidence>
<dbReference type="SUPFAM" id="SSF55469">
    <property type="entry name" value="FMN-dependent nitroreductase-like"/>
    <property type="match status" value="1"/>
</dbReference>